<accession>A0A150QWH9</accession>
<organism evidence="2 3">
    <name type="scientific">Sorangium cellulosum</name>
    <name type="common">Polyangium cellulosum</name>
    <dbReference type="NCBI Taxonomy" id="56"/>
    <lineage>
        <taxon>Bacteria</taxon>
        <taxon>Pseudomonadati</taxon>
        <taxon>Myxococcota</taxon>
        <taxon>Polyangia</taxon>
        <taxon>Polyangiales</taxon>
        <taxon>Polyangiaceae</taxon>
        <taxon>Sorangium</taxon>
    </lineage>
</organism>
<proteinExistence type="predicted"/>
<dbReference type="OrthoDB" id="5514236at2"/>
<gene>
    <name evidence="2" type="ORF">BE15_25160</name>
</gene>
<protein>
    <recommendedName>
        <fullName evidence="4">Secreted protein</fullName>
    </recommendedName>
</protein>
<name>A0A150QWH9_SORCE</name>
<dbReference type="Proteomes" id="UP000075260">
    <property type="component" value="Unassembled WGS sequence"/>
</dbReference>
<dbReference type="RefSeq" id="WP_061606429.1">
    <property type="nucleotide sequence ID" value="NZ_JEMA01000271.1"/>
</dbReference>
<evidence type="ECO:0000313" key="2">
    <source>
        <dbReference type="EMBL" id="KYF72334.1"/>
    </source>
</evidence>
<sequence length="149" mass="15893">MRHASRWVFSAVMALTTLMASPAMASSRETKVDWKSVDVPAGEGQARRARTLRGLLASAAKKADFGKAKSVVLSARVVEFTSSTRGDVHRVSCTVVGRVVGGPTARSRISFGGRPSERQALEKQVLTMVANGVVGRLAAIVRSREAARD</sequence>
<evidence type="ECO:0008006" key="4">
    <source>
        <dbReference type="Google" id="ProtNLM"/>
    </source>
</evidence>
<evidence type="ECO:0000256" key="1">
    <source>
        <dbReference type="SAM" id="SignalP"/>
    </source>
</evidence>
<keyword evidence="1" id="KW-0732">Signal</keyword>
<reference evidence="2 3" key="1">
    <citation type="submission" date="2014-02" db="EMBL/GenBank/DDBJ databases">
        <title>The small core and large imbalanced accessory genome model reveals a collaborative survival strategy of Sorangium cellulosum strains in nature.</title>
        <authorList>
            <person name="Han K."/>
            <person name="Peng R."/>
            <person name="Blom J."/>
            <person name="Li Y.-Z."/>
        </authorList>
    </citation>
    <scope>NUCLEOTIDE SEQUENCE [LARGE SCALE GENOMIC DNA]</scope>
    <source>
        <strain evidence="2 3">So0008-312</strain>
    </source>
</reference>
<dbReference type="AlphaFoldDB" id="A0A150QWH9"/>
<dbReference type="EMBL" id="JEMA01000271">
    <property type="protein sequence ID" value="KYF72334.1"/>
    <property type="molecule type" value="Genomic_DNA"/>
</dbReference>
<comment type="caution">
    <text evidence="2">The sequence shown here is derived from an EMBL/GenBank/DDBJ whole genome shotgun (WGS) entry which is preliminary data.</text>
</comment>
<feature type="chain" id="PRO_5007567454" description="Secreted protein" evidence="1">
    <location>
        <begin position="26"/>
        <end position="149"/>
    </location>
</feature>
<evidence type="ECO:0000313" key="3">
    <source>
        <dbReference type="Proteomes" id="UP000075260"/>
    </source>
</evidence>
<feature type="signal peptide" evidence="1">
    <location>
        <begin position="1"/>
        <end position="25"/>
    </location>
</feature>